<accession>M2R450</accession>
<protein>
    <submittedName>
        <fullName evidence="2">Uncharacterized protein</fullName>
    </submittedName>
</protein>
<gene>
    <name evidence="2" type="ORF">CERSUDRAFT_117787</name>
</gene>
<dbReference type="GO" id="GO:0003677">
    <property type="term" value="F:DNA binding"/>
    <property type="evidence" value="ECO:0007669"/>
    <property type="project" value="TreeGrafter"/>
</dbReference>
<dbReference type="AlphaFoldDB" id="M2R450"/>
<feature type="compositionally biased region" description="Acidic residues" evidence="1">
    <location>
        <begin position="176"/>
        <end position="186"/>
    </location>
</feature>
<dbReference type="PANTHER" id="PTHR28027">
    <property type="entry name" value="TRANSCRIPTIONAL REGULATOR MIT1"/>
    <property type="match status" value="1"/>
</dbReference>
<dbReference type="PANTHER" id="PTHR28027:SF1">
    <property type="entry name" value="CAMP INDEPENDENT REGULATORY PROTEIN (AFU_ORTHOLOGUE AFUA_3G09640)"/>
    <property type="match status" value="1"/>
</dbReference>
<dbReference type="HOGENOM" id="CLU_028895_2_0_1"/>
<dbReference type="EMBL" id="KB445805">
    <property type="protein sequence ID" value="EMD33711.1"/>
    <property type="molecule type" value="Genomic_DNA"/>
</dbReference>
<sequence length="259" mass="29397">MPTITNVRIRDVRDAEILFHAVYLKRLSLRCKRLSDEEKAQLRPGHVYVWLHGYPDPLGGSTGDIQRFTEGRRWGPSKARDSFLLYYEKGTPIKPNIPGFSQPLVKLTYSVTINIPSGPPKKWHLNAYYTHTSYDRLLTLDQIPGLRDIEPPRGMYVCARATTARRPVTQDQQGGEPEDEDDNEDDVEQNVGILPTRSSHARPIMPNQTDSVNALGVPGGRPTPARITLAPLEYLQNSTPRPRDPMDDELLRCFRRCVL</sequence>
<feature type="region of interest" description="Disordered" evidence="1">
    <location>
        <begin position="162"/>
        <end position="186"/>
    </location>
</feature>
<organism evidence="2 3">
    <name type="scientific">Ceriporiopsis subvermispora (strain B)</name>
    <name type="common">White-rot fungus</name>
    <name type="synonym">Gelatoporia subvermispora</name>
    <dbReference type="NCBI Taxonomy" id="914234"/>
    <lineage>
        <taxon>Eukaryota</taxon>
        <taxon>Fungi</taxon>
        <taxon>Dikarya</taxon>
        <taxon>Basidiomycota</taxon>
        <taxon>Agaricomycotina</taxon>
        <taxon>Agaricomycetes</taxon>
        <taxon>Polyporales</taxon>
        <taxon>Gelatoporiaceae</taxon>
        <taxon>Gelatoporia</taxon>
    </lineage>
</organism>
<reference evidence="2 3" key="1">
    <citation type="journal article" date="2012" name="Proc. Natl. Acad. Sci. U.S.A.">
        <title>Comparative genomics of Ceriporiopsis subvermispora and Phanerochaete chrysosporium provide insight into selective ligninolysis.</title>
        <authorList>
            <person name="Fernandez-Fueyo E."/>
            <person name="Ruiz-Duenas F.J."/>
            <person name="Ferreira P."/>
            <person name="Floudas D."/>
            <person name="Hibbett D.S."/>
            <person name="Canessa P."/>
            <person name="Larrondo L.F."/>
            <person name="James T.Y."/>
            <person name="Seelenfreund D."/>
            <person name="Lobos S."/>
            <person name="Polanco R."/>
            <person name="Tello M."/>
            <person name="Honda Y."/>
            <person name="Watanabe T."/>
            <person name="Watanabe T."/>
            <person name="Ryu J.S."/>
            <person name="Kubicek C.P."/>
            <person name="Schmoll M."/>
            <person name="Gaskell J."/>
            <person name="Hammel K.E."/>
            <person name="St John F.J."/>
            <person name="Vanden Wymelenberg A."/>
            <person name="Sabat G."/>
            <person name="Splinter BonDurant S."/>
            <person name="Syed K."/>
            <person name="Yadav J.S."/>
            <person name="Doddapaneni H."/>
            <person name="Subramanian V."/>
            <person name="Lavin J.L."/>
            <person name="Oguiza J.A."/>
            <person name="Perez G."/>
            <person name="Pisabarro A.G."/>
            <person name="Ramirez L."/>
            <person name="Santoyo F."/>
            <person name="Master E."/>
            <person name="Coutinho P.M."/>
            <person name="Henrissat B."/>
            <person name="Lombard V."/>
            <person name="Magnuson J.K."/>
            <person name="Kuees U."/>
            <person name="Hori C."/>
            <person name="Igarashi K."/>
            <person name="Samejima M."/>
            <person name="Held B.W."/>
            <person name="Barry K.W."/>
            <person name="LaButti K.M."/>
            <person name="Lapidus A."/>
            <person name="Lindquist E.A."/>
            <person name="Lucas S.M."/>
            <person name="Riley R."/>
            <person name="Salamov A.A."/>
            <person name="Hoffmeister D."/>
            <person name="Schwenk D."/>
            <person name="Hadar Y."/>
            <person name="Yarden O."/>
            <person name="de Vries R.P."/>
            <person name="Wiebenga A."/>
            <person name="Stenlid J."/>
            <person name="Eastwood D."/>
            <person name="Grigoriev I.V."/>
            <person name="Berka R.M."/>
            <person name="Blanchette R.A."/>
            <person name="Kersten P."/>
            <person name="Martinez A.T."/>
            <person name="Vicuna R."/>
            <person name="Cullen D."/>
        </authorList>
    </citation>
    <scope>NUCLEOTIDE SEQUENCE [LARGE SCALE GENOMIC DNA]</scope>
    <source>
        <strain evidence="2 3">B</strain>
    </source>
</reference>
<proteinExistence type="predicted"/>
<evidence type="ECO:0000313" key="2">
    <source>
        <dbReference type="EMBL" id="EMD33711.1"/>
    </source>
</evidence>
<evidence type="ECO:0000313" key="3">
    <source>
        <dbReference type="Proteomes" id="UP000016930"/>
    </source>
</evidence>
<keyword evidence="3" id="KW-1185">Reference proteome</keyword>
<dbReference type="OrthoDB" id="5572844at2759"/>
<dbReference type="InterPro" id="IPR018608">
    <property type="entry name" value="Gti1/Pac2"/>
</dbReference>
<dbReference type="Proteomes" id="UP000016930">
    <property type="component" value="Unassembled WGS sequence"/>
</dbReference>
<dbReference type="Pfam" id="PF09729">
    <property type="entry name" value="Gti1_Pac2"/>
    <property type="match status" value="1"/>
</dbReference>
<evidence type="ECO:0000256" key="1">
    <source>
        <dbReference type="SAM" id="MobiDB-lite"/>
    </source>
</evidence>
<name>M2R450_CERS8</name>